<keyword evidence="4" id="KW-1185">Reference proteome</keyword>
<evidence type="ECO:0000313" key="3">
    <source>
        <dbReference type="EMBL" id="KKJ00149.1"/>
    </source>
</evidence>
<feature type="domain" description="Peptidase C14 caspase" evidence="1">
    <location>
        <begin position="3"/>
        <end position="203"/>
    </location>
</feature>
<dbReference type="STRING" id="317619.GCA_000332315_00869"/>
<dbReference type="EMBL" id="AJTX02000004">
    <property type="protein sequence ID" value="KKJ00149.1"/>
    <property type="molecule type" value="Genomic_DNA"/>
</dbReference>
<proteinExistence type="predicted"/>
<dbReference type="Gene3D" id="3.40.50.1460">
    <property type="match status" value="1"/>
</dbReference>
<name>A0A0M2PZL5_PROHO</name>
<protein>
    <recommendedName>
        <fullName evidence="5">Peptidase C14 caspase catalytic subunit p20</fullName>
    </recommendedName>
</protein>
<comment type="caution">
    <text evidence="3">The sequence shown here is derived from an EMBL/GenBank/DDBJ whole genome shotgun (WGS) entry which is preliminary data.</text>
</comment>
<sequence>MARYGLIVGVSQYQKPLGTLSKTVGDAKAVAAVLRQHGDFEDLQILTGSVTREALETALSRLLLEQSDRHEALIYYTGHAVVVKGAFGKKRGYLALSNSKLKVVNGEITGIEDGIALDDLSGLTGQAVVSNLVMILDCCHSETLLEETQGYLQRSIATQSFTEVKKDYFLVSACRQFQEAYAYKSQEYSVFTGALLASLGRERANDRGIVNASAMYGYIVEQLRGSGQEAVDLGLGGGSIRMVDYRTMAAASERQVSEENPYQGLLAFEPQTAKFFFGRDTAWQRLLTKLQQRPFAFVVGVSGSGKSSLVRAKLWTHLEAQGYQVLVMKPWSNPMQRLKDKLTETLADRAVDIAAVEACMEEEGVLAAIDRFPFPKLFLLVDQFEEVFTVCTRLPERQQFIQSLVAIMERSSRELMMVATMRADFLGNCGDYQLDAVINDQMVWVSTMSPAELQEVIVQPAAVQGYTVQNDLVREILREVKENPQCLPLLEFGLQELWERRDRQAHHLTLDHYEAMGGLVGAIDRHAETLFSQQSEQGQAWMQQIFLKLVRFGQAAQSISSSAIRRLPAWRRARRCAS</sequence>
<evidence type="ECO:0000259" key="2">
    <source>
        <dbReference type="Pfam" id="PF20703"/>
    </source>
</evidence>
<dbReference type="Pfam" id="PF00656">
    <property type="entry name" value="Peptidase_C14"/>
    <property type="match status" value="1"/>
</dbReference>
<evidence type="ECO:0000259" key="1">
    <source>
        <dbReference type="Pfam" id="PF00656"/>
    </source>
</evidence>
<reference evidence="3" key="1">
    <citation type="submission" date="2012-04" db="EMBL/GenBank/DDBJ databases">
        <authorList>
            <person name="Borisov I.G."/>
            <person name="Ivanikova N.V."/>
            <person name="Pinevich A.V."/>
        </authorList>
    </citation>
    <scope>NUCLEOTIDE SEQUENCE</scope>
    <source>
        <strain evidence="3">CALU 1027</strain>
    </source>
</reference>
<dbReference type="InterPro" id="IPR049052">
    <property type="entry name" value="nSTAND1"/>
</dbReference>
<dbReference type="eggNOG" id="COG4249">
    <property type="taxonomic scope" value="Bacteria"/>
</dbReference>
<dbReference type="Pfam" id="PF20703">
    <property type="entry name" value="nSTAND1"/>
    <property type="match status" value="1"/>
</dbReference>
<dbReference type="GO" id="GO:0006508">
    <property type="term" value="P:proteolysis"/>
    <property type="evidence" value="ECO:0007669"/>
    <property type="project" value="InterPro"/>
</dbReference>
<evidence type="ECO:0000313" key="4">
    <source>
        <dbReference type="Proteomes" id="UP000034681"/>
    </source>
</evidence>
<feature type="domain" description="Novel STAND NTPase 1" evidence="2">
    <location>
        <begin position="261"/>
        <end position="558"/>
    </location>
</feature>
<gene>
    <name evidence="3" type="ORF">PROH_10525</name>
</gene>
<dbReference type="AlphaFoldDB" id="A0A0M2PZL5"/>
<dbReference type="GO" id="GO:0004197">
    <property type="term" value="F:cysteine-type endopeptidase activity"/>
    <property type="evidence" value="ECO:0007669"/>
    <property type="project" value="InterPro"/>
</dbReference>
<dbReference type="InterPro" id="IPR011600">
    <property type="entry name" value="Pept_C14_caspase"/>
</dbReference>
<accession>A0A0M2PZL5</accession>
<dbReference type="eggNOG" id="COG2319">
    <property type="taxonomic scope" value="Bacteria"/>
</dbReference>
<dbReference type="Gene3D" id="3.40.50.300">
    <property type="entry name" value="P-loop containing nucleotide triphosphate hydrolases"/>
    <property type="match status" value="1"/>
</dbReference>
<organism evidence="3 4">
    <name type="scientific">Prochlorothrix hollandica PCC 9006 = CALU 1027</name>
    <dbReference type="NCBI Taxonomy" id="317619"/>
    <lineage>
        <taxon>Bacteria</taxon>
        <taxon>Bacillati</taxon>
        <taxon>Cyanobacteriota</taxon>
        <taxon>Cyanophyceae</taxon>
        <taxon>Prochlorotrichales</taxon>
        <taxon>Prochlorotrichaceae</taxon>
        <taxon>Prochlorothrix</taxon>
    </lineage>
</organism>
<evidence type="ECO:0008006" key="5">
    <source>
        <dbReference type="Google" id="ProtNLM"/>
    </source>
</evidence>
<dbReference type="SUPFAM" id="SSF52540">
    <property type="entry name" value="P-loop containing nucleoside triphosphate hydrolases"/>
    <property type="match status" value="1"/>
</dbReference>
<dbReference type="InterPro" id="IPR027417">
    <property type="entry name" value="P-loop_NTPase"/>
</dbReference>
<dbReference type="Proteomes" id="UP000034681">
    <property type="component" value="Unassembled WGS sequence"/>
</dbReference>